<dbReference type="Gene3D" id="1.10.540.10">
    <property type="entry name" value="Acyl-CoA dehydrogenase/oxidase, N-terminal domain"/>
    <property type="match status" value="1"/>
</dbReference>
<dbReference type="PANTHER" id="PTHR43884:SF12">
    <property type="entry name" value="ISOVALERYL-COA DEHYDROGENASE, MITOCHONDRIAL-RELATED"/>
    <property type="match status" value="1"/>
</dbReference>
<protein>
    <recommendedName>
        <fullName evidence="2">Acyl-CoA dehydrogenase C-terminal domain-containing protein</fullName>
    </recommendedName>
</protein>
<dbReference type="GO" id="GO:0008470">
    <property type="term" value="F:3-methylbutanoyl-CoA dehydrogenase activity"/>
    <property type="evidence" value="ECO:0007669"/>
    <property type="project" value="TreeGrafter"/>
</dbReference>
<dbReference type="InterPro" id="IPR037069">
    <property type="entry name" value="AcylCoA_DH/ox_N_sf"/>
</dbReference>
<dbReference type="AlphaFoldDB" id="A0AA37UIF1"/>
<gene>
    <name evidence="3" type="ORF">GCM10025874_10300</name>
</gene>
<dbReference type="Proteomes" id="UP001157160">
    <property type="component" value="Unassembled WGS sequence"/>
</dbReference>
<accession>A0AA37UIF1</accession>
<feature type="domain" description="Acyl-CoA dehydrogenase C-terminal" evidence="2">
    <location>
        <begin position="242"/>
        <end position="375"/>
    </location>
</feature>
<dbReference type="InterPro" id="IPR046373">
    <property type="entry name" value="Acyl-CoA_Oxase/DH_mid-dom_sf"/>
</dbReference>
<dbReference type="InterPro" id="IPR036250">
    <property type="entry name" value="AcylCo_DH-like_C"/>
</dbReference>
<organism evidence="3 4">
    <name type="scientific">Arenivirga flava</name>
    <dbReference type="NCBI Taxonomy" id="1930060"/>
    <lineage>
        <taxon>Bacteria</taxon>
        <taxon>Bacillati</taxon>
        <taxon>Actinomycetota</taxon>
        <taxon>Actinomycetes</taxon>
        <taxon>Micrococcales</taxon>
        <taxon>Microbacteriaceae</taxon>
        <taxon>Arenivirga</taxon>
    </lineage>
</organism>
<name>A0AA37UIF1_9MICO</name>
<dbReference type="InterPro" id="IPR013107">
    <property type="entry name" value="Acyl-CoA_DH_C"/>
</dbReference>
<keyword evidence="4" id="KW-1185">Reference proteome</keyword>
<dbReference type="RefSeq" id="WP_284230638.1">
    <property type="nucleotide sequence ID" value="NZ_BSUL01000001.1"/>
</dbReference>
<evidence type="ECO:0000256" key="1">
    <source>
        <dbReference type="ARBA" id="ARBA00023002"/>
    </source>
</evidence>
<dbReference type="Gene3D" id="2.40.110.10">
    <property type="entry name" value="Butyryl-CoA Dehydrogenase, subunit A, domain 2"/>
    <property type="match status" value="1"/>
</dbReference>
<dbReference type="InterPro" id="IPR009100">
    <property type="entry name" value="AcylCoA_DH/oxidase_NM_dom_sf"/>
</dbReference>
<dbReference type="Pfam" id="PF08028">
    <property type="entry name" value="Acyl-CoA_dh_2"/>
    <property type="match status" value="1"/>
</dbReference>
<evidence type="ECO:0000313" key="3">
    <source>
        <dbReference type="EMBL" id="GMA27777.1"/>
    </source>
</evidence>
<evidence type="ECO:0000313" key="4">
    <source>
        <dbReference type="Proteomes" id="UP001157160"/>
    </source>
</evidence>
<dbReference type="PANTHER" id="PTHR43884">
    <property type="entry name" value="ACYL-COA DEHYDROGENASE"/>
    <property type="match status" value="1"/>
</dbReference>
<dbReference type="GO" id="GO:0050660">
    <property type="term" value="F:flavin adenine dinucleotide binding"/>
    <property type="evidence" value="ECO:0007669"/>
    <property type="project" value="InterPro"/>
</dbReference>
<sequence length="411" mass="44382">MTIAAPQPTTLDAKGLRRTLAPLLERVAADTVRREQERELLHDDVRALLDLGFGRLRLPAEHGGPGLALSETIDLLIDVATADPNLAHLFRGHIGVVETLLLEGLDGPGDQHRRRWAERIAHGALIGNAQSERSLRAEITTRLRRDGDRLLLEGTKYYTTGSIYADWIQLSALDGDERVGVLVEVAAGVRSVDDWDGFGQPLTGSGTTVFDGAVVDPLDVHRQDDVGTARGWLLAAVWQLVLLAVLAGIARRALQDTVAFVQPRERTFGLDQSPREDPLVQSVVGSLSAAADAAARLVRSGAQELDAALAAVRAGEPEERLRDAMLAVFRLQQIVPPLVLDAAEQLFEVGGASAVSNRVALDRHWRNARTIASHNPIVQRRRALGQWELLGELPGWRPPGAPAAAAEGAGR</sequence>
<dbReference type="GO" id="GO:0006552">
    <property type="term" value="P:L-leucine catabolic process"/>
    <property type="evidence" value="ECO:0007669"/>
    <property type="project" value="TreeGrafter"/>
</dbReference>
<dbReference type="Gene3D" id="1.20.140.10">
    <property type="entry name" value="Butyryl-CoA Dehydrogenase, subunit A, domain 3"/>
    <property type="match status" value="1"/>
</dbReference>
<dbReference type="PIRSF" id="PIRSF016578">
    <property type="entry name" value="HsaA"/>
    <property type="match status" value="1"/>
</dbReference>
<dbReference type="EMBL" id="BSUL01000001">
    <property type="protein sequence ID" value="GMA27777.1"/>
    <property type="molecule type" value="Genomic_DNA"/>
</dbReference>
<comment type="caution">
    <text evidence="3">The sequence shown here is derived from an EMBL/GenBank/DDBJ whole genome shotgun (WGS) entry which is preliminary data.</text>
</comment>
<evidence type="ECO:0000259" key="2">
    <source>
        <dbReference type="Pfam" id="PF08028"/>
    </source>
</evidence>
<dbReference type="SUPFAM" id="SSF47203">
    <property type="entry name" value="Acyl-CoA dehydrogenase C-terminal domain-like"/>
    <property type="match status" value="1"/>
</dbReference>
<proteinExistence type="predicted"/>
<keyword evidence="1" id="KW-0560">Oxidoreductase</keyword>
<reference evidence="3 4" key="1">
    <citation type="journal article" date="2014" name="Int. J. Syst. Evol. Microbiol.">
        <title>Complete genome sequence of Corynebacterium casei LMG S-19264T (=DSM 44701T), isolated from a smear-ripened cheese.</title>
        <authorList>
            <consortium name="US DOE Joint Genome Institute (JGI-PGF)"/>
            <person name="Walter F."/>
            <person name="Albersmeier A."/>
            <person name="Kalinowski J."/>
            <person name="Ruckert C."/>
        </authorList>
    </citation>
    <scope>NUCLEOTIDE SEQUENCE [LARGE SCALE GENOMIC DNA]</scope>
    <source>
        <strain evidence="3 4">NBRC 112289</strain>
    </source>
</reference>
<dbReference type="SUPFAM" id="SSF56645">
    <property type="entry name" value="Acyl-CoA dehydrogenase NM domain-like"/>
    <property type="match status" value="1"/>
</dbReference>